<name>A0A292PI45_9PEZI</name>
<organism evidence="3 4">
    <name type="scientific">Tuber aestivum</name>
    <name type="common">summer truffle</name>
    <dbReference type="NCBI Taxonomy" id="59557"/>
    <lineage>
        <taxon>Eukaryota</taxon>
        <taxon>Fungi</taxon>
        <taxon>Dikarya</taxon>
        <taxon>Ascomycota</taxon>
        <taxon>Pezizomycotina</taxon>
        <taxon>Pezizomycetes</taxon>
        <taxon>Pezizales</taxon>
        <taxon>Tuberaceae</taxon>
        <taxon>Tuber</taxon>
    </lineage>
</organism>
<dbReference type="Proteomes" id="UP001412239">
    <property type="component" value="Unassembled WGS sequence"/>
</dbReference>
<feature type="chain" id="PRO_5012425985" description="Ubiquitin 3 binding protein But2 C-terminal domain-containing protein" evidence="1">
    <location>
        <begin position="20"/>
        <end position="188"/>
    </location>
</feature>
<feature type="domain" description="Ubiquitin 3 binding protein But2 C-terminal" evidence="2">
    <location>
        <begin position="45"/>
        <end position="176"/>
    </location>
</feature>
<keyword evidence="1" id="KW-0732">Signal</keyword>
<keyword evidence="4" id="KW-1185">Reference proteome</keyword>
<reference evidence="3" key="1">
    <citation type="submission" date="2015-10" db="EMBL/GenBank/DDBJ databases">
        <authorList>
            <person name="Regsiter A."/>
            <person name="william w."/>
        </authorList>
    </citation>
    <scope>NUCLEOTIDE SEQUENCE</scope>
    <source>
        <strain evidence="3">Montdore</strain>
    </source>
</reference>
<dbReference type="AlphaFoldDB" id="A0A292PI45"/>
<evidence type="ECO:0000313" key="4">
    <source>
        <dbReference type="Proteomes" id="UP001412239"/>
    </source>
</evidence>
<accession>A0A292PI45</accession>
<dbReference type="InterPro" id="IPR018620">
    <property type="entry name" value="Ubiquitin3-bd_protein_But2_C"/>
</dbReference>
<evidence type="ECO:0000259" key="2">
    <source>
        <dbReference type="Pfam" id="PF09792"/>
    </source>
</evidence>
<dbReference type="Pfam" id="PF09792">
    <property type="entry name" value="But2"/>
    <property type="match status" value="1"/>
</dbReference>
<feature type="signal peptide" evidence="1">
    <location>
        <begin position="1"/>
        <end position="19"/>
    </location>
</feature>
<protein>
    <recommendedName>
        <fullName evidence="2">Ubiquitin 3 binding protein But2 C-terminal domain-containing protein</fullName>
    </recommendedName>
</protein>
<proteinExistence type="predicted"/>
<sequence length="188" mass="19604">MKSAIFSSAIAIFATLATALPTAAPAGSPAPPQVQVLQVINSSAVVNINEDTPNAALGISVTGIVSRTNNGHNSQALVKFDFPAGLSGYKCRLAFGSPAHFGGSGEIQMYTIGDANIASATFSQRPFRDQFKGSFRVTGWGEAEVVDGSGLTFDCPTQGAKTYEVVSVGDNNEVVWYAAWGGLRIDVL</sequence>
<evidence type="ECO:0000256" key="1">
    <source>
        <dbReference type="SAM" id="SignalP"/>
    </source>
</evidence>
<evidence type="ECO:0000313" key="3">
    <source>
        <dbReference type="EMBL" id="CUS06876.1"/>
    </source>
</evidence>
<dbReference type="EMBL" id="LN891296">
    <property type="protein sequence ID" value="CUS06876.1"/>
    <property type="molecule type" value="Genomic_DNA"/>
</dbReference>
<gene>
    <name evidence="3" type="ORF">GSTUAT00009044001</name>
</gene>